<keyword evidence="1" id="KW-1133">Transmembrane helix</keyword>
<reference evidence="2" key="1">
    <citation type="journal article" date="2015" name="Nature">
        <title>Complex archaea that bridge the gap between prokaryotes and eukaryotes.</title>
        <authorList>
            <person name="Spang A."/>
            <person name="Saw J.H."/>
            <person name="Jorgensen S.L."/>
            <person name="Zaremba-Niedzwiedzka K."/>
            <person name="Martijn J."/>
            <person name="Lind A.E."/>
            <person name="van Eijk R."/>
            <person name="Schleper C."/>
            <person name="Guy L."/>
            <person name="Ettema T.J."/>
        </authorList>
    </citation>
    <scope>NUCLEOTIDE SEQUENCE</scope>
</reference>
<comment type="caution">
    <text evidence="2">The sequence shown here is derived from an EMBL/GenBank/DDBJ whole genome shotgun (WGS) entry which is preliminary data.</text>
</comment>
<keyword evidence="1" id="KW-0812">Transmembrane</keyword>
<gene>
    <name evidence="2" type="ORF">LCGC14_0394360</name>
</gene>
<proteinExistence type="predicted"/>
<feature type="transmembrane region" description="Helical" evidence="1">
    <location>
        <begin position="38"/>
        <end position="56"/>
    </location>
</feature>
<evidence type="ECO:0000313" key="2">
    <source>
        <dbReference type="EMBL" id="KKN74096.1"/>
    </source>
</evidence>
<protein>
    <submittedName>
        <fullName evidence="2">Uncharacterized protein</fullName>
    </submittedName>
</protein>
<organism evidence="2">
    <name type="scientific">marine sediment metagenome</name>
    <dbReference type="NCBI Taxonomy" id="412755"/>
    <lineage>
        <taxon>unclassified sequences</taxon>
        <taxon>metagenomes</taxon>
        <taxon>ecological metagenomes</taxon>
    </lineage>
</organism>
<keyword evidence="1" id="KW-0472">Membrane</keyword>
<dbReference type="EMBL" id="LAZR01000332">
    <property type="protein sequence ID" value="KKN74096.1"/>
    <property type="molecule type" value="Genomic_DNA"/>
</dbReference>
<sequence>MMNKAIALCSVFLLVNGIMLFFQWLFYSRGALDEWQTWPQEWAGFFALLLIALCLIRHKMERREP</sequence>
<evidence type="ECO:0000256" key="1">
    <source>
        <dbReference type="SAM" id="Phobius"/>
    </source>
</evidence>
<feature type="transmembrane region" description="Helical" evidence="1">
    <location>
        <begin position="5"/>
        <end position="26"/>
    </location>
</feature>
<name>A0A0F9VKR6_9ZZZZ</name>
<accession>A0A0F9VKR6</accession>
<dbReference type="AlphaFoldDB" id="A0A0F9VKR6"/>